<evidence type="ECO:0000256" key="2">
    <source>
        <dbReference type="ARBA" id="ARBA00033753"/>
    </source>
</evidence>
<dbReference type="PANTHER" id="PTHR12818">
    <property type="entry name" value="TRNA (ADENINE(37)-N6)-METHYLTRANSFERASE"/>
    <property type="match status" value="1"/>
</dbReference>
<dbReference type="InterPro" id="IPR023370">
    <property type="entry name" value="TrmO-like_N"/>
</dbReference>
<evidence type="ECO:0000259" key="3">
    <source>
        <dbReference type="PROSITE" id="PS51668"/>
    </source>
</evidence>
<dbReference type="InterPro" id="IPR023368">
    <property type="entry name" value="UPF0066_cons_site"/>
</dbReference>
<accession>A0A7J0BIN6</accession>
<protein>
    <submittedName>
        <fullName evidence="4">tRNA (N6-threonylcarbamoyladenosine(37)-N6)-methyltransferase TrmO</fullName>
    </submittedName>
</protein>
<keyword evidence="4" id="KW-0808">Transferase</keyword>
<keyword evidence="4" id="KW-0489">Methyltransferase</keyword>
<evidence type="ECO:0000256" key="1">
    <source>
        <dbReference type="ARBA" id="ARBA00022691"/>
    </source>
</evidence>
<dbReference type="SUPFAM" id="SSF118196">
    <property type="entry name" value="YaeB-like"/>
    <property type="match status" value="1"/>
</dbReference>
<dbReference type="AlphaFoldDB" id="A0A7J0BIN6"/>
<dbReference type="Gene3D" id="2.40.30.70">
    <property type="entry name" value="YaeB-like"/>
    <property type="match status" value="1"/>
</dbReference>
<dbReference type="InterPro" id="IPR040372">
    <property type="entry name" value="YaeB-like"/>
</dbReference>
<dbReference type="CDD" id="cd09281">
    <property type="entry name" value="UPF0066"/>
    <property type="match status" value="1"/>
</dbReference>
<evidence type="ECO:0000313" key="4">
    <source>
        <dbReference type="EMBL" id="GFM33025.1"/>
    </source>
</evidence>
<dbReference type="RefSeq" id="WP_174404719.1">
    <property type="nucleotide sequence ID" value="NZ_BLVO01000013.1"/>
</dbReference>
<dbReference type="InterPro" id="IPR036413">
    <property type="entry name" value="YaeB-like_sf"/>
</dbReference>
<gene>
    <name evidence="4" type="ORF">DSM101010T_13900</name>
</gene>
<dbReference type="PANTHER" id="PTHR12818:SF0">
    <property type="entry name" value="TRNA (ADENINE(37)-N6)-METHYLTRANSFERASE"/>
    <property type="match status" value="1"/>
</dbReference>
<dbReference type="PROSITE" id="PS51668">
    <property type="entry name" value="TSAA_2"/>
    <property type="match status" value="1"/>
</dbReference>
<dbReference type="GO" id="GO:0008168">
    <property type="term" value="F:methyltransferase activity"/>
    <property type="evidence" value="ECO:0007669"/>
    <property type="project" value="UniProtKB-KW"/>
</dbReference>
<dbReference type="Proteomes" id="UP000503840">
    <property type="component" value="Unassembled WGS sequence"/>
</dbReference>
<keyword evidence="5" id="KW-1185">Reference proteome</keyword>
<keyword evidence="1" id="KW-0949">S-adenosyl-L-methionine</keyword>
<dbReference type="EMBL" id="BLVO01000013">
    <property type="protein sequence ID" value="GFM33025.1"/>
    <property type="molecule type" value="Genomic_DNA"/>
</dbReference>
<sequence>MHISYSPIGYFKTPHTTIEDMPIQPRGAVGIRGTVSVNAEYAEGLADLDGFSHVIVLYHFHKVTSHALTVVPFLDTQSRGVFATRSPKRPNSIGLSVMRLVSVRGCELELENVDVLDGTPVLDIKPYVPGFDVWPVEQVGWLEKGEQDAEIMRSDDRFKD</sequence>
<dbReference type="PROSITE" id="PS01318">
    <property type="entry name" value="TSAA_1"/>
    <property type="match status" value="1"/>
</dbReference>
<comment type="caution">
    <text evidence="4">The sequence shown here is derived from an EMBL/GenBank/DDBJ whole genome shotgun (WGS) entry which is preliminary data.</text>
</comment>
<name>A0A7J0BIN6_9BACT</name>
<dbReference type="GO" id="GO:0032259">
    <property type="term" value="P:methylation"/>
    <property type="evidence" value="ECO:0007669"/>
    <property type="project" value="UniProtKB-KW"/>
</dbReference>
<evidence type="ECO:0000313" key="5">
    <source>
        <dbReference type="Proteomes" id="UP000503840"/>
    </source>
</evidence>
<dbReference type="Pfam" id="PF01980">
    <property type="entry name" value="TrmO_N"/>
    <property type="match status" value="1"/>
</dbReference>
<dbReference type="NCBIfam" id="TIGR00104">
    <property type="entry name" value="tRNA_TsaA"/>
    <property type="match status" value="1"/>
</dbReference>
<comment type="similarity">
    <text evidence="2">Belongs to the tRNA methyltransferase O family.</text>
</comment>
<proteinExistence type="inferred from homology"/>
<organism evidence="4 5">
    <name type="scientific">Desulfovibrio subterraneus</name>
    <dbReference type="NCBI Taxonomy" id="2718620"/>
    <lineage>
        <taxon>Bacteria</taxon>
        <taxon>Pseudomonadati</taxon>
        <taxon>Thermodesulfobacteriota</taxon>
        <taxon>Desulfovibrionia</taxon>
        <taxon>Desulfovibrionales</taxon>
        <taxon>Desulfovibrionaceae</taxon>
        <taxon>Desulfovibrio</taxon>
    </lineage>
</organism>
<feature type="domain" description="TsaA-like" evidence="3">
    <location>
        <begin position="5"/>
        <end position="136"/>
    </location>
</feature>
<reference evidence="4 5" key="1">
    <citation type="submission" date="2020-05" db="EMBL/GenBank/DDBJ databases">
        <title>Draft genome sequence of Desulfovibrio sp. strain HN2T.</title>
        <authorList>
            <person name="Ueno A."/>
            <person name="Tamazawa S."/>
            <person name="Tamamura S."/>
            <person name="Murakami T."/>
            <person name="Kiyama T."/>
            <person name="Inomata H."/>
            <person name="Amano Y."/>
            <person name="Miyakawa K."/>
            <person name="Tamaki H."/>
            <person name="Naganuma T."/>
            <person name="Kaneko K."/>
        </authorList>
    </citation>
    <scope>NUCLEOTIDE SEQUENCE [LARGE SCALE GENOMIC DNA]</scope>
    <source>
        <strain evidence="4 5">HN2</strain>
    </source>
</reference>
<dbReference type="InterPro" id="IPR036414">
    <property type="entry name" value="YaeB_N_sf"/>
</dbReference>